<accession>A0ABQ5IXK4</accession>
<keyword evidence="3" id="KW-1185">Reference proteome</keyword>
<dbReference type="Proteomes" id="UP001151760">
    <property type="component" value="Unassembled WGS sequence"/>
</dbReference>
<protein>
    <submittedName>
        <fullName evidence="2">Uncharacterized protein</fullName>
    </submittedName>
</protein>
<feature type="region of interest" description="Disordered" evidence="1">
    <location>
        <begin position="216"/>
        <end position="240"/>
    </location>
</feature>
<organism evidence="2 3">
    <name type="scientific">Tanacetum coccineum</name>
    <dbReference type="NCBI Taxonomy" id="301880"/>
    <lineage>
        <taxon>Eukaryota</taxon>
        <taxon>Viridiplantae</taxon>
        <taxon>Streptophyta</taxon>
        <taxon>Embryophyta</taxon>
        <taxon>Tracheophyta</taxon>
        <taxon>Spermatophyta</taxon>
        <taxon>Magnoliopsida</taxon>
        <taxon>eudicotyledons</taxon>
        <taxon>Gunneridae</taxon>
        <taxon>Pentapetalae</taxon>
        <taxon>asterids</taxon>
        <taxon>campanulids</taxon>
        <taxon>Asterales</taxon>
        <taxon>Asteraceae</taxon>
        <taxon>Asteroideae</taxon>
        <taxon>Anthemideae</taxon>
        <taxon>Anthemidinae</taxon>
        <taxon>Tanacetum</taxon>
    </lineage>
</organism>
<dbReference type="EMBL" id="BQNB010021200">
    <property type="protein sequence ID" value="GJU03933.1"/>
    <property type="molecule type" value="Genomic_DNA"/>
</dbReference>
<proteinExistence type="predicted"/>
<name>A0ABQ5IXK4_9ASTR</name>
<reference evidence="2" key="2">
    <citation type="submission" date="2022-01" db="EMBL/GenBank/DDBJ databases">
        <authorList>
            <person name="Yamashiro T."/>
            <person name="Shiraishi A."/>
            <person name="Satake H."/>
            <person name="Nakayama K."/>
        </authorList>
    </citation>
    <scope>NUCLEOTIDE SEQUENCE</scope>
</reference>
<evidence type="ECO:0000313" key="2">
    <source>
        <dbReference type="EMBL" id="GJU03933.1"/>
    </source>
</evidence>
<gene>
    <name evidence="2" type="ORF">Tco_1114271</name>
</gene>
<comment type="caution">
    <text evidence="2">The sequence shown here is derived from an EMBL/GenBank/DDBJ whole genome shotgun (WGS) entry which is preliminary data.</text>
</comment>
<reference evidence="2" key="1">
    <citation type="journal article" date="2022" name="Int. J. Mol. Sci.">
        <title>Draft Genome of Tanacetum Coccineum: Genomic Comparison of Closely Related Tanacetum-Family Plants.</title>
        <authorList>
            <person name="Yamashiro T."/>
            <person name="Shiraishi A."/>
            <person name="Nakayama K."/>
            <person name="Satake H."/>
        </authorList>
    </citation>
    <scope>NUCLEOTIDE SEQUENCE</scope>
</reference>
<sequence>MDEQSHYKQDKTITRQSINVKRHIFNVIGGTEEFEERDLNIGGDYGFDVTPLESTVGHIQGVTDGSSLGAILNHFTGKFDLSPSSQTANKTAEQKEKSCIAAATVVCYLILSFCNMVPTKITMLWQDTTFTCLRWSLTILQSFLSPLQRKTSKKVTASVGTDHRKAVVVIVIKDTESQQNPFPLMVPQHSNRMWSNSVTNVRRRVQTDRPVLNAAINQTTNHAHGTSGERSSSVHTKGKS</sequence>
<evidence type="ECO:0000313" key="3">
    <source>
        <dbReference type="Proteomes" id="UP001151760"/>
    </source>
</evidence>
<evidence type="ECO:0000256" key="1">
    <source>
        <dbReference type="SAM" id="MobiDB-lite"/>
    </source>
</evidence>